<protein>
    <submittedName>
        <fullName evidence="1">Uncharacterized protein</fullName>
    </submittedName>
</protein>
<dbReference type="AlphaFoldDB" id="A0A4U5NHQ2"/>
<evidence type="ECO:0000313" key="2">
    <source>
        <dbReference type="Proteomes" id="UP000298663"/>
    </source>
</evidence>
<comment type="caution">
    <text evidence="1">The sequence shown here is derived from an EMBL/GenBank/DDBJ whole genome shotgun (WGS) entry which is preliminary data.</text>
</comment>
<organism evidence="1 2">
    <name type="scientific">Steinernema carpocapsae</name>
    <name type="common">Entomopathogenic nematode</name>
    <dbReference type="NCBI Taxonomy" id="34508"/>
    <lineage>
        <taxon>Eukaryota</taxon>
        <taxon>Metazoa</taxon>
        <taxon>Ecdysozoa</taxon>
        <taxon>Nematoda</taxon>
        <taxon>Chromadorea</taxon>
        <taxon>Rhabditida</taxon>
        <taxon>Tylenchina</taxon>
        <taxon>Panagrolaimomorpha</taxon>
        <taxon>Strongyloidoidea</taxon>
        <taxon>Steinernematidae</taxon>
        <taxon>Steinernema</taxon>
    </lineage>
</organism>
<dbReference type="EMBL" id="AZBU02000004">
    <property type="protein sequence ID" value="TKR82181.1"/>
    <property type="molecule type" value="Genomic_DNA"/>
</dbReference>
<sequence length="86" mass="9468">MHPVLAKGDGGKIDEVGTVGLEAVGRRGKNSLARDARCLMTPFGRGLPSYSEWIRLDLDQGAQSNFVVQDLRRPCKTQKVLKPTFI</sequence>
<dbReference type="Proteomes" id="UP000298663">
    <property type="component" value="Unassembled WGS sequence"/>
</dbReference>
<keyword evidence="2" id="KW-1185">Reference proteome</keyword>
<name>A0A4U5NHQ2_STECR</name>
<reference evidence="1 2" key="1">
    <citation type="journal article" date="2015" name="Genome Biol.">
        <title>Comparative genomics of Steinernema reveals deeply conserved gene regulatory networks.</title>
        <authorList>
            <person name="Dillman A.R."/>
            <person name="Macchietto M."/>
            <person name="Porter C.F."/>
            <person name="Rogers A."/>
            <person name="Williams B."/>
            <person name="Antoshechkin I."/>
            <person name="Lee M.M."/>
            <person name="Goodwin Z."/>
            <person name="Lu X."/>
            <person name="Lewis E.E."/>
            <person name="Goodrich-Blair H."/>
            <person name="Stock S.P."/>
            <person name="Adams B.J."/>
            <person name="Sternberg P.W."/>
            <person name="Mortazavi A."/>
        </authorList>
    </citation>
    <scope>NUCLEOTIDE SEQUENCE [LARGE SCALE GENOMIC DNA]</scope>
    <source>
        <strain evidence="1 2">ALL</strain>
    </source>
</reference>
<reference evidence="1 2" key="2">
    <citation type="journal article" date="2019" name="G3 (Bethesda)">
        <title>Hybrid Assembly of the Genome of the Entomopathogenic Nematode Steinernema carpocapsae Identifies the X-Chromosome.</title>
        <authorList>
            <person name="Serra L."/>
            <person name="Macchietto M."/>
            <person name="Macias-Munoz A."/>
            <person name="McGill C.J."/>
            <person name="Rodriguez I.M."/>
            <person name="Rodriguez B."/>
            <person name="Murad R."/>
            <person name="Mortazavi A."/>
        </authorList>
    </citation>
    <scope>NUCLEOTIDE SEQUENCE [LARGE SCALE GENOMIC DNA]</scope>
    <source>
        <strain evidence="1 2">ALL</strain>
    </source>
</reference>
<proteinExistence type="predicted"/>
<gene>
    <name evidence="1" type="ORF">L596_015944</name>
</gene>
<evidence type="ECO:0000313" key="1">
    <source>
        <dbReference type="EMBL" id="TKR82181.1"/>
    </source>
</evidence>
<accession>A0A4U5NHQ2</accession>